<evidence type="ECO:0000256" key="4">
    <source>
        <dbReference type="ARBA" id="ARBA00023002"/>
    </source>
</evidence>
<keyword evidence="7" id="KW-1185">Reference proteome</keyword>
<dbReference type="EMBL" id="CP137852">
    <property type="protein sequence ID" value="WPB87558.1"/>
    <property type="molecule type" value="Genomic_DNA"/>
</dbReference>
<dbReference type="CDD" id="cd10548">
    <property type="entry name" value="cupin_CDO"/>
    <property type="match status" value="1"/>
</dbReference>
<gene>
    <name evidence="6" type="ORF">R9Z33_11915</name>
</gene>
<protein>
    <submittedName>
        <fullName evidence="6">Cysteine dioxygenase family protein</fullName>
    </submittedName>
</protein>
<organism evidence="6 7">
    <name type="scientific">Sediminicoccus rosea</name>
    <dbReference type="NCBI Taxonomy" id="1225128"/>
    <lineage>
        <taxon>Bacteria</taxon>
        <taxon>Pseudomonadati</taxon>
        <taxon>Pseudomonadota</taxon>
        <taxon>Alphaproteobacteria</taxon>
        <taxon>Acetobacterales</taxon>
        <taxon>Roseomonadaceae</taxon>
        <taxon>Sediminicoccus</taxon>
    </lineage>
</organism>
<dbReference type="PANTHER" id="PTHR12918">
    <property type="entry name" value="CYSTEINE DIOXYGENASE"/>
    <property type="match status" value="1"/>
</dbReference>
<evidence type="ECO:0000313" key="6">
    <source>
        <dbReference type="EMBL" id="WPB87558.1"/>
    </source>
</evidence>
<dbReference type="PANTHER" id="PTHR12918:SF1">
    <property type="entry name" value="CYSTEINE DIOXYGENASE TYPE 1"/>
    <property type="match status" value="1"/>
</dbReference>
<comment type="similarity">
    <text evidence="1">Belongs to the cysteine dioxygenase family.</text>
</comment>
<dbReference type="GO" id="GO:0051213">
    <property type="term" value="F:dioxygenase activity"/>
    <property type="evidence" value="ECO:0007669"/>
    <property type="project" value="UniProtKB-KW"/>
</dbReference>
<dbReference type="RefSeq" id="WP_318651510.1">
    <property type="nucleotide sequence ID" value="NZ_CP137852.1"/>
</dbReference>
<dbReference type="SUPFAM" id="SSF51182">
    <property type="entry name" value="RmlC-like cupins"/>
    <property type="match status" value="1"/>
</dbReference>
<dbReference type="InterPro" id="IPR014710">
    <property type="entry name" value="RmlC-like_jellyroll"/>
</dbReference>
<accession>A0ABZ0PP89</accession>
<dbReference type="Pfam" id="PF05995">
    <property type="entry name" value="CDO_I"/>
    <property type="match status" value="1"/>
</dbReference>
<sequence>MNMISARPSLEKAGLDNLLSDIRVAARRPLEERPGAVAAAIAPYLGDACLLDGKDCPSNPDRYVRHLLDEGEGYAVVALVWRPGQMSPVHSHHTWCALGVHRGTLTEHFFAPGTDAGALPRPKAAHLRAEGDTSHGPGCPDLIHRIANCCAETAVSIHVYGVPYAEFADGVNRILA</sequence>
<name>A0ABZ0PP89_9PROT</name>
<keyword evidence="3 6" id="KW-0223">Dioxygenase</keyword>
<dbReference type="Proteomes" id="UP001305521">
    <property type="component" value="Chromosome"/>
</dbReference>
<evidence type="ECO:0000256" key="2">
    <source>
        <dbReference type="ARBA" id="ARBA00022723"/>
    </source>
</evidence>
<dbReference type="Gene3D" id="2.60.120.10">
    <property type="entry name" value="Jelly Rolls"/>
    <property type="match status" value="1"/>
</dbReference>
<dbReference type="InterPro" id="IPR010300">
    <property type="entry name" value="CDO_1"/>
</dbReference>
<dbReference type="InterPro" id="IPR011051">
    <property type="entry name" value="RmlC_Cupin_sf"/>
</dbReference>
<keyword evidence="5" id="KW-0408">Iron</keyword>
<reference evidence="6 7" key="1">
    <citation type="submission" date="2023-11" db="EMBL/GenBank/DDBJ databases">
        <title>Arctic aerobic anoxygenic photoheterotroph Sediminicoccus rosea KRV36 adapts its photosynthesis to long days of polar summer.</title>
        <authorList>
            <person name="Tomasch J."/>
            <person name="Kopejtka K."/>
            <person name="Bily T."/>
            <person name="Gardiner A.T."/>
            <person name="Gardian Z."/>
            <person name="Shivaramu S."/>
            <person name="Koblizek M."/>
            <person name="Engelhardt F."/>
            <person name="Kaftan D."/>
        </authorList>
    </citation>
    <scope>NUCLEOTIDE SEQUENCE [LARGE SCALE GENOMIC DNA]</scope>
    <source>
        <strain evidence="6 7">R-30</strain>
    </source>
</reference>
<evidence type="ECO:0000256" key="3">
    <source>
        <dbReference type="ARBA" id="ARBA00022964"/>
    </source>
</evidence>
<evidence type="ECO:0000313" key="7">
    <source>
        <dbReference type="Proteomes" id="UP001305521"/>
    </source>
</evidence>
<evidence type="ECO:0000256" key="1">
    <source>
        <dbReference type="ARBA" id="ARBA00006622"/>
    </source>
</evidence>
<evidence type="ECO:0000256" key="5">
    <source>
        <dbReference type="ARBA" id="ARBA00023004"/>
    </source>
</evidence>
<keyword evidence="2" id="KW-0479">Metal-binding</keyword>
<proteinExistence type="inferred from homology"/>
<keyword evidence="4" id="KW-0560">Oxidoreductase</keyword>